<dbReference type="Gene3D" id="3.10.490.10">
    <property type="entry name" value="Gamma-glutamyl cyclotransferase-like"/>
    <property type="match status" value="1"/>
</dbReference>
<gene>
    <name evidence="2" type="ORF">FisN_5Hh233</name>
</gene>
<dbReference type="AlphaFoldDB" id="A0A1Z5JS56"/>
<reference evidence="2 3" key="1">
    <citation type="journal article" date="2015" name="Plant Cell">
        <title>Oil accumulation by the oleaginous diatom Fistulifera solaris as revealed by the genome and transcriptome.</title>
        <authorList>
            <person name="Tanaka T."/>
            <person name="Maeda Y."/>
            <person name="Veluchamy A."/>
            <person name="Tanaka M."/>
            <person name="Abida H."/>
            <person name="Marechal E."/>
            <person name="Bowler C."/>
            <person name="Muto M."/>
            <person name="Sunaga Y."/>
            <person name="Tanaka M."/>
            <person name="Yoshino T."/>
            <person name="Taniguchi T."/>
            <person name="Fukuda Y."/>
            <person name="Nemoto M."/>
            <person name="Matsumoto M."/>
            <person name="Wong P.S."/>
            <person name="Aburatani S."/>
            <person name="Fujibuchi W."/>
        </authorList>
    </citation>
    <scope>NUCLEOTIDE SEQUENCE [LARGE SCALE GENOMIC DNA]</scope>
    <source>
        <strain evidence="2 3">JPCC DA0580</strain>
    </source>
</reference>
<dbReference type="EMBL" id="BDSP01000111">
    <property type="protein sequence ID" value="GAX16860.1"/>
    <property type="molecule type" value="Genomic_DNA"/>
</dbReference>
<dbReference type="Proteomes" id="UP000198406">
    <property type="component" value="Unassembled WGS sequence"/>
</dbReference>
<feature type="compositionally biased region" description="Basic residues" evidence="1">
    <location>
        <begin position="238"/>
        <end position="253"/>
    </location>
</feature>
<dbReference type="InterPro" id="IPR013024">
    <property type="entry name" value="GGCT-like"/>
</dbReference>
<evidence type="ECO:0000313" key="2">
    <source>
        <dbReference type="EMBL" id="GAX16860.1"/>
    </source>
</evidence>
<dbReference type="InParanoid" id="A0A1Z5JS56"/>
<organism evidence="2 3">
    <name type="scientific">Fistulifera solaris</name>
    <name type="common">Oleaginous diatom</name>
    <dbReference type="NCBI Taxonomy" id="1519565"/>
    <lineage>
        <taxon>Eukaryota</taxon>
        <taxon>Sar</taxon>
        <taxon>Stramenopiles</taxon>
        <taxon>Ochrophyta</taxon>
        <taxon>Bacillariophyta</taxon>
        <taxon>Bacillariophyceae</taxon>
        <taxon>Bacillariophycidae</taxon>
        <taxon>Naviculales</taxon>
        <taxon>Naviculaceae</taxon>
        <taxon>Fistulifera</taxon>
    </lineage>
</organism>
<evidence type="ECO:0000256" key="1">
    <source>
        <dbReference type="SAM" id="MobiDB-lite"/>
    </source>
</evidence>
<evidence type="ECO:0000313" key="3">
    <source>
        <dbReference type="Proteomes" id="UP000198406"/>
    </source>
</evidence>
<sequence length="253" mass="29187">MRPLTWLNYVFGYGSLICSKSRSLTAPETLDREVTPVLVHGLERTWAKRSATGMTAMGVRFQEGAECVGVFLPLTDAELLQFDEREKGYDRMPLRPADVEPVPFLNPKHYQGKQQQQFLRLIKERPDDVCLWVYVQQENQYPTPEHPIVQTYVDTILRGCLSISDEFATEFIKNTKGWHPEEIPALDDESVISSSDSEDDGIVMFEPSWIDDRDDPVYIRGDPTYSRQNSDDLDQLLKKHRPGHFRHRRSKSA</sequence>
<dbReference type="CDD" id="cd06661">
    <property type="entry name" value="GGCT_like"/>
    <property type="match status" value="1"/>
</dbReference>
<comment type="caution">
    <text evidence="2">The sequence shown here is derived from an EMBL/GenBank/DDBJ whole genome shotgun (WGS) entry which is preliminary data.</text>
</comment>
<proteinExistence type="predicted"/>
<keyword evidence="3" id="KW-1185">Reference proteome</keyword>
<evidence type="ECO:0008006" key="4">
    <source>
        <dbReference type="Google" id="ProtNLM"/>
    </source>
</evidence>
<accession>A0A1Z5JS56</accession>
<dbReference type="OrthoDB" id="6161812at2759"/>
<name>A0A1Z5JS56_FISSO</name>
<feature type="region of interest" description="Disordered" evidence="1">
    <location>
        <begin position="212"/>
        <end position="253"/>
    </location>
</feature>
<protein>
    <recommendedName>
        <fullName evidence="4">Gamma-glutamylcyclotransferase</fullName>
    </recommendedName>
</protein>